<evidence type="ECO:0000256" key="4">
    <source>
        <dbReference type="ARBA" id="ARBA00023121"/>
    </source>
</evidence>
<feature type="domain" description="MHD1" evidence="7">
    <location>
        <begin position="1"/>
        <end position="85"/>
    </location>
</feature>
<evidence type="ECO:0000256" key="1">
    <source>
        <dbReference type="ARBA" id="ARBA00004308"/>
    </source>
</evidence>
<comment type="subcellular location">
    <subcellularLocation>
        <location evidence="1">Endomembrane system</location>
    </subcellularLocation>
    <subcellularLocation>
        <location evidence="6">Synapse</location>
    </subcellularLocation>
</comment>
<evidence type="ECO:0000259" key="7">
    <source>
        <dbReference type="PROSITE" id="PS51258"/>
    </source>
</evidence>
<dbReference type="EMBL" id="CAUEEQ010005114">
    <property type="protein sequence ID" value="CAJ0928415.1"/>
    <property type="molecule type" value="Genomic_DNA"/>
</dbReference>
<accession>A0ABN9KY58</accession>
<dbReference type="PROSITE" id="PS51258">
    <property type="entry name" value="MHD1"/>
    <property type="match status" value="1"/>
</dbReference>
<keyword evidence="9" id="KW-1185">Reference proteome</keyword>
<dbReference type="Pfam" id="PF06292">
    <property type="entry name" value="MUN"/>
    <property type="match status" value="1"/>
</dbReference>
<keyword evidence="2" id="KW-0813">Transport</keyword>
<proteinExistence type="predicted"/>
<keyword evidence="5" id="KW-0472">Membrane</keyword>
<protein>
    <recommendedName>
        <fullName evidence="7">MHD1 domain-containing protein</fullName>
    </recommendedName>
</protein>
<evidence type="ECO:0000313" key="8">
    <source>
        <dbReference type="EMBL" id="CAJ0928415.1"/>
    </source>
</evidence>
<evidence type="ECO:0000256" key="3">
    <source>
        <dbReference type="ARBA" id="ARBA00023018"/>
    </source>
</evidence>
<evidence type="ECO:0000256" key="6">
    <source>
        <dbReference type="ARBA" id="ARBA00034103"/>
    </source>
</evidence>
<dbReference type="PANTHER" id="PTHR12166">
    <property type="entry name" value="CALCIUM-DEPENDENT SECRETION ACTIVATOR"/>
    <property type="match status" value="1"/>
</dbReference>
<gene>
    <name evidence="8" type="ORF">RIMI_LOCUS3417554</name>
</gene>
<dbReference type="Proteomes" id="UP001176940">
    <property type="component" value="Unassembled WGS sequence"/>
</dbReference>
<evidence type="ECO:0000313" key="9">
    <source>
        <dbReference type="Proteomes" id="UP001176940"/>
    </source>
</evidence>
<evidence type="ECO:0000256" key="5">
    <source>
        <dbReference type="ARBA" id="ARBA00023136"/>
    </source>
</evidence>
<keyword evidence="3" id="KW-0770">Synapse</keyword>
<dbReference type="InterPro" id="IPR010439">
    <property type="entry name" value="MUN_dom"/>
</dbReference>
<comment type="caution">
    <text evidence="8">The sequence shown here is derived from an EMBL/GenBank/DDBJ whole genome shotgun (WGS) entry which is preliminary data.</text>
</comment>
<name>A0ABN9KY58_9NEOB</name>
<organism evidence="8 9">
    <name type="scientific">Ranitomeya imitator</name>
    <name type="common">mimic poison frog</name>
    <dbReference type="NCBI Taxonomy" id="111125"/>
    <lineage>
        <taxon>Eukaryota</taxon>
        <taxon>Metazoa</taxon>
        <taxon>Chordata</taxon>
        <taxon>Craniata</taxon>
        <taxon>Vertebrata</taxon>
        <taxon>Euteleostomi</taxon>
        <taxon>Amphibia</taxon>
        <taxon>Batrachia</taxon>
        <taxon>Anura</taxon>
        <taxon>Neobatrachia</taxon>
        <taxon>Hyloidea</taxon>
        <taxon>Dendrobatidae</taxon>
        <taxon>Dendrobatinae</taxon>
        <taxon>Ranitomeya</taxon>
    </lineage>
</organism>
<feature type="non-terminal residue" evidence="8">
    <location>
        <position position="85"/>
    </location>
</feature>
<dbReference type="InterPro" id="IPR014770">
    <property type="entry name" value="Munc13_1"/>
</dbReference>
<keyword evidence="4" id="KW-0446">Lipid-binding</keyword>
<sequence>MRGEPVCCDCHTAMTHAVAAPDTLGIQVPTAAICNGSATSEDLFWKLDALQTFIRDLHWPEEEFGKHLEQRLKLMASDMIESCVK</sequence>
<dbReference type="InterPro" id="IPR033227">
    <property type="entry name" value="CAPS"/>
</dbReference>
<evidence type="ECO:0000256" key="2">
    <source>
        <dbReference type="ARBA" id="ARBA00022448"/>
    </source>
</evidence>
<dbReference type="PANTHER" id="PTHR12166:SF6">
    <property type="entry name" value="CALCIUM-DEPENDENT SECRETION ACTIVATOR 1"/>
    <property type="match status" value="1"/>
</dbReference>
<reference evidence="8" key="1">
    <citation type="submission" date="2023-07" db="EMBL/GenBank/DDBJ databases">
        <authorList>
            <person name="Stuckert A."/>
        </authorList>
    </citation>
    <scope>NUCLEOTIDE SEQUENCE</scope>
</reference>